<dbReference type="AlphaFoldDB" id="A0ABD5NSF2"/>
<name>A0ABD5NSF2_9EURY</name>
<evidence type="ECO:0000313" key="1">
    <source>
        <dbReference type="EMBL" id="MFC3959691.1"/>
    </source>
</evidence>
<sequence>MHRRTTLHLAGTAGLALLAGCSDDGSSPGTLSTDGTDDDPIEADANALLLSTTAAADVVGGDWERTEPHQQTPITRSSDATAGYVPVVAEGDSGPAGWINAGVWTFDTVDAARGAFDGHGYQTGYGFDERDIAVESIAGTVGRNDGVVLFRDANAMGGVARTDPHDSGDSLVETSLELAVSMHSAWRDG</sequence>
<evidence type="ECO:0000313" key="2">
    <source>
        <dbReference type="Proteomes" id="UP001595846"/>
    </source>
</evidence>
<dbReference type="GeneID" id="73902317"/>
<protein>
    <submittedName>
        <fullName evidence="1">Uncharacterized protein</fullName>
    </submittedName>
</protein>
<proteinExistence type="predicted"/>
<reference evidence="1 2" key="1">
    <citation type="journal article" date="2019" name="Int. J. Syst. Evol. Microbiol.">
        <title>The Global Catalogue of Microorganisms (GCM) 10K type strain sequencing project: providing services to taxonomists for standard genome sequencing and annotation.</title>
        <authorList>
            <consortium name="The Broad Institute Genomics Platform"/>
            <consortium name="The Broad Institute Genome Sequencing Center for Infectious Disease"/>
            <person name="Wu L."/>
            <person name="Ma J."/>
        </authorList>
    </citation>
    <scope>NUCLEOTIDE SEQUENCE [LARGE SCALE GENOMIC DNA]</scope>
    <source>
        <strain evidence="1 2">IBRC-M 10256</strain>
    </source>
</reference>
<dbReference type="RefSeq" id="WP_256533203.1">
    <property type="nucleotide sequence ID" value="NZ_CP101824.1"/>
</dbReference>
<dbReference type="PROSITE" id="PS51257">
    <property type="entry name" value="PROKAR_LIPOPROTEIN"/>
    <property type="match status" value="1"/>
</dbReference>
<dbReference type="Proteomes" id="UP001595846">
    <property type="component" value="Unassembled WGS sequence"/>
</dbReference>
<dbReference type="EMBL" id="JBHSAQ010000013">
    <property type="protein sequence ID" value="MFC3959691.1"/>
    <property type="molecule type" value="Genomic_DNA"/>
</dbReference>
<gene>
    <name evidence="1" type="ORF">ACFOUR_15120</name>
</gene>
<comment type="caution">
    <text evidence="1">The sequence shown here is derived from an EMBL/GenBank/DDBJ whole genome shotgun (WGS) entry which is preliminary data.</text>
</comment>
<accession>A0ABD5NSF2</accession>
<keyword evidence="2" id="KW-1185">Reference proteome</keyword>
<organism evidence="1 2">
    <name type="scientific">Halovivax cerinus</name>
    <dbReference type="NCBI Taxonomy" id="1487865"/>
    <lineage>
        <taxon>Archaea</taxon>
        <taxon>Methanobacteriati</taxon>
        <taxon>Methanobacteriota</taxon>
        <taxon>Stenosarchaea group</taxon>
        <taxon>Halobacteria</taxon>
        <taxon>Halobacteriales</taxon>
        <taxon>Natrialbaceae</taxon>
        <taxon>Halovivax</taxon>
    </lineage>
</organism>